<dbReference type="InterPro" id="IPR046886">
    <property type="entry name" value="RsmE_MTase_dom"/>
</dbReference>
<accession>A0A7C3VSJ5</accession>
<evidence type="ECO:0000256" key="1">
    <source>
        <dbReference type="ARBA" id="ARBA00004496"/>
    </source>
</evidence>
<reference evidence="15" key="1">
    <citation type="journal article" date="2020" name="mSystems">
        <title>Genome- and Community-Level Interaction Insights into Carbon Utilization and Element Cycling Functions of Hydrothermarchaeota in Hydrothermal Sediment.</title>
        <authorList>
            <person name="Zhou Z."/>
            <person name="Liu Y."/>
            <person name="Xu W."/>
            <person name="Pan J."/>
            <person name="Luo Z.H."/>
            <person name="Li M."/>
        </authorList>
    </citation>
    <scope>NUCLEOTIDE SEQUENCE [LARGE SCALE GENOMIC DNA]</scope>
    <source>
        <strain evidence="15">SpSt-374</strain>
    </source>
</reference>
<evidence type="ECO:0000259" key="14">
    <source>
        <dbReference type="Pfam" id="PF20260"/>
    </source>
</evidence>
<dbReference type="InterPro" id="IPR029026">
    <property type="entry name" value="tRNA_m1G_MTases_N"/>
</dbReference>
<dbReference type="NCBIfam" id="NF008697">
    <property type="entry name" value="PRK11713.4-1"/>
    <property type="match status" value="1"/>
</dbReference>
<dbReference type="AlphaFoldDB" id="A0A7C3VSJ5"/>
<dbReference type="EC" id="2.1.1.193" evidence="3 12"/>
<gene>
    <name evidence="15" type="ORF">ENR15_13340</name>
</gene>
<protein>
    <recommendedName>
        <fullName evidence="4 12">Ribosomal RNA small subunit methyltransferase E</fullName>
        <ecNumber evidence="3 12">2.1.1.193</ecNumber>
    </recommendedName>
</protein>
<dbReference type="Pfam" id="PF04452">
    <property type="entry name" value="Methyltrans_RNA"/>
    <property type="match status" value="1"/>
</dbReference>
<dbReference type="GO" id="GO:0070042">
    <property type="term" value="F:rRNA (uridine-N3-)-methyltransferase activity"/>
    <property type="evidence" value="ECO:0007669"/>
    <property type="project" value="TreeGrafter"/>
</dbReference>
<name>A0A7C3VSJ5_9CYAN</name>
<evidence type="ECO:0000256" key="4">
    <source>
        <dbReference type="ARBA" id="ARBA00013673"/>
    </source>
</evidence>
<dbReference type="GO" id="GO:0070475">
    <property type="term" value="P:rRNA base methylation"/>
    <property type="evidence" value="ECO:0007669"/>
    <property type="project" value="TreeGrafter"/>
</dbReference>
<keyword evidence="5 12" id="KW-0963">Cytoplasm</keyword>
<evidence type="ECO:0000256" key="8">
    <source>
        <dbReference type="ARBA" id="ARBA00022679"/>
    </source>
</evidence>
<keyword evidence="6 12" id="KW-0698">rRNA processing</keyword>
<evidence type="ECO:0000256" key="2">
    <source>
        <dbReference type="ARBA" id="ARBA00005528"/>
    </source>
</evidence>
<evidence type="ECO:0000256" key="6">
    <source>
        <dbReference type="ARBA" id="ARBA00022552"/>
    </source>
</evidence>
<organism evidence="15">
    <name type="scientific">Planktothricoides sp. SpSt-374</name>
    <dbReference type="NCBI Taxonomy" id="2282167"/>
    <lineage>
        <taxon>Bacteria</taxon>
        <taxon>Bacillati</taxon>
        <taxon>Cyanobacteriota</taxon>
        <taxon>Cyanophyceae</taxon>
        <taxon>Oscillatoriophycideae</taxon>
        <taxon>Oscillatoriales</taxon>
        <taxon>Oscillatoriaceae</taxon>
        <taxon>Planktothricoides</taxon>
    </lineage>
</organism>
<dbReference type="InterPro" id="IPR006700">
    <property type="entry name" value="RsmE"/>
</dbReference>
<keyword evidence="8 12" id="KW-0808">Transferase</keyword>
<comment type="function">
    <text evidence="10 12">Specifically methylates the N3 position of the uracil ring of uridine 1498 (m3U1498) in 16S rRNA. Acts on the fully assembled 30S ribosomal subunit.</text>
</comment>
<dbReference type="PIRSF" id="PIRSF015601">
    <property type="entry name" value="MTase_slr0722"/>
    <property type="match status" value="1"/>
</dbReference>
<evidence type="ECO:0000256" key="10">
    <source>
        <dbReference type="ARBA" id="ARBA00025699"/>
    </source>
</evidence>
<evidence type="ECO:0000259" key="13">
    <source>
        <dbReference type="Pfam" id="PF04452"/>
    </source>
</evidence>
<comment type="caution">
    <text evidence="15">The sequence shown here is derived from an EMBL/GenBank/DDBJ whole genome shotgun (WGS) entry which is preliminary data.</text>
</comment>
<feature type="domain" description="Ribosomal RNA small subunit methyltransferase E methyltransferase" evidence="13">
    <location>
        <begin position="75"/>
        <end position="243"/>
    </location>
</feature>
<evidence type="ECO:0000313" key="15">
    <source>
        <dbReference type="EMBL" id="HGG01596.1"/>
    </source>
</evidence>
<keyword evidence="7 12" id="KW-0489">Methyltransferase</keyword>
<evidence type="ECO:0000256" key="7">
    <source>
        <dbReference type="ARBA" id="ARBA00022603"/>
    </source>
</evidence>
<proteinExistence type="inferred from homology"/>
<comment type="subcellular location">
    <subcellularLocation>
        <location evidence="1 12">Cytoplasm</location>
    </subcellularLocation>
</comment>
<dbReference type="PANTHER" id="PTHR30027">
    <property type="entry name" value="RIBOSOMAL RNA SMALL SUBUNIT METHYLTRANSFERASE E"/>
    <property type="match status" value="1"/>
</dbReference>
<dbReference type="NCBIfam" id="TIGR00046">
    <property type="entry name" value="RsmE family RNA methyltransferase"/>
    <property type="match status" value="1"/>
</dbReference>
<dbReference type="EMBL" id="DSPX01000131">
    <property type="protein sequence ID" value="HGG01596.1"/>
    <property type="molecule type" value="Genomic_DNA"/>
</dbReference>
<dbReference type="InterPro" id="IPR029028">
    <property type="entry name" value="Alpha/beta_knot_MTases"/>
</dbReference>
<dbReference type="PANTHER" id="PTHR30027:SF3">
    <property type="entry name" value="16S RRNA (URACIL(1498)-N(3))-METHYLTRANSFERASE"/>
    <property type="match status" value="1"/>
</dbReference>
<comment type="similarity">
    <text evidence="2 12">Belongs to the RNA methyltransferase RsmE family.</text>
</comment>
<evidence type="ECO:0000256" key="3">
    <source>
        <dbReference type="ARBA" id="ARBA00012328"/>
    </source>
</evidence>
<dbReference type="CDD" id="cd18084">
    <property type="entry name" value="RsmE-like"/>
    <property type="match status" value="1"/>
</dbReference>
<evidence type="ECO:0000256" key="11">
    <source>
        <dbReference type="ARBA" id="ARBA00047944"/>
    </source>
</evidence>
<comment type="catalytic activity">
    <reaction evidence="11 12">
        <text>uridine(1498) in 16S rRNA + S-adenosyl-L-methionine = N(3)-methyluridine(1498) in 16S rRNA + S-adenosyl-L-homocysteine + H(+)</text>
        <dbReference type="Rhea" id="RHEA:42920"/>
        <dbReference type="Rhea" id="RHEA-COMP:10283"/>
        <dbReference type="Rhea" id="RHEA-COMP:10284"/>
        <dbReference type="ChEBI" id="CHEBI:15378"/>
        <dbReference type="ChEBI" id="CHEBI:57856"/>
        <dbReference type="ChEBI" id="CHEBI:59789"/>
        <dbReference type="ChEBI" id="CHEBI:65315"/>
        <dbReference type="ChEBI" id="CHEBI:74502"/>
        <dbReference type="EC" id="2.1.1.193"/>
    </reaction>
</comment>
<feature type="domain" description="Ribosomal RNA small subunit methyltransferase E PUA-like" evidence="14">
    <location>
        <begin position="26"/>
        <end position="60"/>
    </location>
</feature>
<dbReference type="InterPro" id="IPR046887">
    <property type="entry name" value="RsmE_PUA-like"/>
</dbReference>
<evidence type="ECO:0000256" key="12">
    <source>
        <dbReference type="PIRNR" id="PIRNR015601"/>
    </source>
</evidence>
<sequence length="251" mass="27297">MTQLQRVAIAPEQIINPGNGTEIIALTQEQQHYLTRVLRLGDGSSFIAIVKGGWWLANLQGNTAEIISPMTAATELPGEITLLIAMPKGNGFDDIVRQTTEMGVTRIYPVVSDRTLLAPSSHKVDRWRRIATEAAEQSKRQIVPTISEPLTFTTAIQSLKAQQQYICLTHPHLPHLLPSLQDWWHKTETAPAAPPSIIITTGPEGGWTPAEEEAAALANFQPVSLGSRILRAITAPIVALSLVAAVLESKI</sequence>
<dbReference type="SUPFAM" id="SSF75217">
    <property type="entry name" value="alpha/beta knot"/>
    <property type="match status" value="1"/>
</dbReference>
<evidence type="ECO:0000256" key="9">
    <source>
        <dbReference type="ARBA" id="ARBA00022691"/>
    </source>
</evidence>
<dbReference type="Pfam" id="PF20260">
    <property type="entry name" value="PUA_4"/>
    <property type="match status" value="1"/>
</dbReference>
<keyword evidence="9 12" id="KW-0949">S-adenosyl-L-methionine</keyword>
<evidence type="ECO:0000256" key="5">
    <source>
        <dbReference type="ARBA" id="ARBA00022490"/>
    </source>
</evidence>
<dbReference type="Gene3D" id="3.40.1280.10">
    <property type="match status" value="1"/>
</dbReference>
<dbReference type="GO" id="GO:0005737">
    <property type="term" value="C:cytoplasm"/>
    <property type="evidence" value="ECO:0007669"/>
    <property type="project" value="UniProtKB-SubCell"/>
</dbReference>